<dbReference type="GO" id="GO:0140115">
    <property type="term" value="P:export across plasma membrane"/>
    <property type="evidence" value="ECO:0007669"/>
    <property type="project" value="UniProtKB-ARBA"/>
</dbReference>
<keyword evidence="6 8" id="KW-0472">Membrane</keyword>
<dbReference type="Pfam" id="PF07690">
    <property type="entry name" value="MFS_1"/>
    <property type="match status" value="1"/>
</dbReference>
<feature type="transmembrane region" description="Helical" evidence="8">
    <location>
        <begin position="71"/>
        <end position="90"/>
    </location>
</feature>
<dbReference type="InterPro" id="IPR036259">
    <property type="entry name" value="MFS_trans_sf"/>
</dbReference>
<comment type="caution">
    <text evidence="10">The sequence shown here is derived from an EMBL/GenBank/DDBJ whole genome shotgun (WGS) entry which is preliminary data.</text>
</comment>
<name>A0A917M015_9MICC</name>
<evidence type="ECO:0000313" key="10">
    <source>
        <dbReference type="EMBL" id="GGG67069.1"/>
    </source>
</evidence>
<keyword evidence="3" id="KW-0813">Transport</keyword>
<gene>
    <name evidence="10" type="ORF">GCM10011374_34070</name>
</gene>
<sequence length="153" mass="15742">MGRPLAVLLALLTIFGPLSMDLYLPLLPALTLELETATSMAQLTITACLIGLALGQVVAGPASDRFGRRTPLLIGVVAYVVTSVLCAISPTVELLILARFVQGLAGGVGIVISQAAGGTSTRVRRSSATTAASRCSPGWPRSWARSPAGSWPG</sequence>
<dbReference type="PANTHER" id="PTHR23502">
    <property type="entry name" value="MAJOR FACILITATOR SUPERFAMILY"/>
    <property type="match status" value="1"/>
</dbReference>
<evidence type="ECO:0000256" key="7">
    <source>
        <dbReference type="SAM" id="MobiDB-lite"/>
    </source>
</evidence>
<dbReference type="Proteomes" id="UP000638848">
    <property type="component" value="Unassembled WGS sequence"/>
</dbReference>
<evidence type="ECO:0000256" key="8">
    <source>
        <dbReference type="SAM" id="Phobius"/>
    </source>
</evidence>
<evidence type="ECO:0000256" key="6">
    <source>
        <dbReference type="ARBA" id="ARBA00023136"/>
    </source>
</evidence>
<feature type="transmembrane region" description="Helical" evidence="8">
    <location>
        <begin position="37"/>
        <end position="59"/>
    </location>
</feature>
<keyword evidence="4 8" id="KW-0812">Transmembrane</keyword>
<dbReference type="InterPro" id="IPR011701">
    <property type="entry name" value="MFS"/>
</dbReference>
<dbReference type="InterPro" id="IPR001958">
    <property type="entry name" value="Tet-R_TetA/multi-R_MdtG-like"/>
</dbReference>
<dbReference type="GO" id="GO:0022857">
    <property type="term" value="F:transmembrane transporter activity"/>
    <property type="evidence" value="ECO:0007669"/>
    <property type="project" value="InterPro"/>
</dbReference>
<organism evidence="10 11">
    <name type="scientific">Kocuria dechangensis</name>
    <dbReference type="NCBI Taxonomy" id="1176249"/>
    <lineage>
        <taxon>Bacteria</taxon>
        <taxon>Bacillati</taxon>
        <taxon>Actinomycetota</taxon>
        <taxon>Actinomycetes</taxon>
        <taxon>Micrococcales</taxon>
        <taxon>Micrococcaceae</taxon>
        <taxon>Kocuria</taxon>
    </lineage>
</organism>
<evidence type="ECO:0000256" key="1">
    <source>
        <dbReference type="ARBA" id="ARBA00004651"/>
    </source>
</evidence>
<dbReference type="PRINTS" id="PR01035">
    <property type="entry name" value="TCRTETA"/>
</dbReference>
<evidence type="ECO:0000256" key="4">
    <source>
        <dbReference type="ARBA" id="ARBA00022692"/>
    </source>
</evidence>
<evidence type="ECO:0000256" key="3">
    <source>
        <dbReference type="ARBA" id="ARBA00022448"/>
    </source>
</evidence>
<reference evidence="10" key="2">
    <citation type="submission" date="2020-09" db="EMBL/GenBank/DDBJ databases">
        <authorList>
            <person name="Sun Q."/>
            <person name="Zhou Y."/>
        </authorList>
    </citation>
    <scope>NUCLEOTIDE SEQUENCE</scope>
    <source>
        <strain evidence="10">CGMCC 1.12187</strain>
    </source>
</reference>
<dbReference type="EMBL" id="BMEQ01000025">
    <property type="protein sequence ID" value="GGG67069.1"/>
    <property type="molecule type" value="Genomic_DNA"/>
</dbReference>
<feature type="transmembrane region" description="Helical" evidence="8">
    <location>
        <begin position="96"/>
        <end position="116"/>
    </location>
</feature>
<dbReference type="GO" id="GO:0005886">
    <property type="term" value="C:plasma membrane"/>
    <property type="evidence" value="ECO:0007669"/>
    <property type="project" value="UniProtKB-SubCell"/>
</dbReference>
<dbReference type="PANTHER" id="PTHR23502:SF132">
    <property type="entry name" value="POLYAMINE TRANSPORTER 2-RELATED"/>
    <property type="match status" value="1"/>
</dbReference>
<dbReference type="PROSITE" id="PS50850">
    <property type="entry name" value="MFS"/>
    <property type="match status" value="1"/>
</dbReference>
<dbReference type="SUPFAM" id="SSF103473">
    <property type="entry name" value="MFS general substrate transporter"/>
    <property type="match status" value="1"/>
</dbReference>
<proteinExistence type="inferred from homology"/>
<comment type="similarity">
    <text evidence="2">Belongs to the major facilitator superfamily. TCR/Tet family.</text>
</comment>
<reference evidence="10" key="1">
    <citation type="journal article" date="2014" name="Int. J. Syst. Evol. Microbiol.">
        <title>Complete genome sequence of Corynebacterium casei LMG S-19264T (=DSM 44701T), isolated from a smear-ripened cheese.</title>
        <authorList>
            <consortium name="US DOE Joint Genome Institute (JGI-PGF)"/>
            <person name="Walter F."/>
            <person name="Albersmeier A."/>
            <person name="Kalinowski J."/>
            <person name="Ruckert C."/>
        </authorList>
    </citation>
    <scope>NUCLEOTIDE SEQUENCE</scope>
    <source>
        <strain evidence="10">CGMCC 1.12187</strain>
    </source>
</reference>
<dbReference type="PROSITE" id="PS00216">
    <property type="entry name" value="SUGAR_TRANSPORT_1"/>
    <property type="match status" value="1"/>
</dbReference>
<dbReference type="InterPro" id="IPR020846">
    <property type="entry name" value="MFS_dom"/>
</dbReference>
<feature type="region of interest" description="Disordered" evidence="7">
    <location>
        <begin position="127"/>
        <end position="153"/>
    </location>
</feature>
<evidence type="ECO:0000313" key="11">
    <source>
        <dbReference type="Proteomes" id="UP000638848"/>
    </source>
</evidence>
<protein>
    <recommendedName>
        <fullName evidence="9">Major facilitator superfamily (MFS) profile domain-containing protein</fullName>
    </recommendedName>
</protein>
<dbReference type="GO" id="GO:0042908">
    <property type="term" value="P:xenobiotic transport"/>
    <property type="evidence" value="ECO:0007669"/>
    <property type="project" value="UniProtKB-ARBA"/>
</dbReference>
<comment type="subcellular location">
    <subcellularLocation>
        <location evidence="1">Cell membrane</location>
        <topology evidence="1">Multi-pass membrane protein</topology>
    </subcellularLocation>
</comment>
<dbReference type="AlphaFoldDB" id="A0A917M015"/>
<evidence type="ECO:0000256" key="2">
    <source>
        <dbReference type="ARBA" id="ARBA00007520"/>
    </source>
</evidence>
<dbReference type="Gene3D" id="1.20.1720.10">
    <property type="entry name" value="Multidrug resistance protein D"/>
    <property type="match status" value="1"/>
</dbReference>
<keyword evidence="11" id="KW-1185">Reference proteome</keyword>
<evidence type="ECO:0000256" key="5">
    <source>
        <dbReference type="ARBA" id="ARBA00022989"/>
    </source>
</evidence>
<accession>A0A917M015</accession>
<feature type="domain" description="Major facilitator superfamily (MFS) profile" evidence="9">
    <location>
        <begin position="5"/>
        <end position="153"/>
    </location>
</feature>
<evidence type="ECO:0000259" key="9">
    <source>
        <dbReference type="PROSITE" id="PS50850"/>
    </source>
</evidence>
<dbReference type="InterPro" id="IPR005829">
    <property type="entry name" value="Sugar_transporter_CS"/>
</dbReference>
<keyword evidence="5 8" id="KW-1133">Transmembrane helix</keyword>